<feature type="compositionally biased region" description="Basic and acidic residues" evidence="1">
    <location>
        <begin position="28"/>
        <end position="39"/>
    </location>
</feature>
<sequence>MKAAKDSEEQNKVPKDSKILKSARKTQKNKDSDELEQKSNKSVAFEPEKELKCDCYPTSAYQSTYPKHNSWSLFAAS</sequence>
<reference evidence="2" key="2">
    <citation type="submission" date="2015-03" db="UniProtKB">
        <authorList>
            <consortium name="EnsemblPlants"/>
        </authorList>
    </citation>
    <scope>IDENTIFICATION</scope>
</reference>
<accession>A0A0D3FDZ2</accession>
<feature type="region of interest" description="Disordered" evidence="1">
    <location>
        <begin position="1"/>
        <end position="43"/>
    </location>
</feature>
<protein>
    <submittedName>
        <fullName evidence="2">Uncharacterized protein</fullName>
    </submittedName>
</protein>
<dbReference type="STRING" id="65489.A0A0D3FDZ2"/>
<name>A0A0D3FDZ2_9ORYZ</name>
<evidence type="ECO:0000256" key="1">
    <source>
        <dbReference type="SAM" id="MobiDB-lite"/>
    </source>
</evidence>
<dbReference type="Proteomes" id="UP000026960">
    <property type="component" value="Chromosome 3"/>
</dbReference>
<organism evidence="2">
    <name type="scientific">Oryza barthii</name>
    <dbReference type="NCBI Taxonomy" id="65489"/>
    <lineage>
        <taxon>Eukaryota</taxon>
        <taxon>Viridiplantae</taxon>
        <taxon>Streptophyta</taxon>
        <taxon>Embryophyta</taxon>
        <taxon>Tracheophyta</taxon>
        <taxon>Spermatophyta</taxon>
        <taxon>Magnoliopsida</taxon>
        <taxon>Liliopsida</taxon>
        <taxon>Poales</taxon>
        <taxon>Poaceae</taxon>
        <taxon>BOP clade</taxon>
        <taxon>Oryzoideae</taxon>
        <taxon>Oryzeae</taxon>
        <taxon>Oryzinae</taxon>
        <taxon>Oryza</taxon>
    </lineage>
</organism>
<dbReference type="PaxDb" id="65489-OBART03G04170.2"/>
<reference evidence="2" key="1">
    <citation type="journal article" date="2009" name="Rice">
        <title>De Novo Next Generation Sequencing of Plant Genomes.</title>
        <authorList>
            <person name="Rounsley S."/>
            <person name="Marri P.R."/>
            <person name="Yu Y."/>
            <person name="He R."/>
            <person name="Sisneros N."/>
            <person name="Goicoechea J.L."/>
            <person name="Lee S.J."/>
            <person name="Angelova A."/>
            <person name="Kudrna D."/>
            <person name="Luo M."/>
            <person name="Affourtit J."/>
            <person name="Desany B."/>
            <person name="Knight J."/>
            <person name="Niazi F."/>
            <person name="Egholm M."/>
            <person name="Wing R.A."/>
        </authorList>
    </citation>
    <scope>NUCLEOTIDE SEQUENCE [LARGE SCALE GENOMIC DNA]</scope>
    <source>
        <strain evidence="2">cv. IRGC 105608</strain>
    </source>
</reference>
<evidence type="ECO:0000313" key="2">
    <source>
        <dbReference type="EnsemblPlants" id="OBART03G04170.2"/>
    </source>
</evidence>
<dbReference type="Gramene" id="OBART03G04170.2">
    <property type="protein sequence ID" value="OBART03G04170.2"/>
    <property type="gene ID" value="OBART03G04170"/>
</dbReference>
<dbReference type="AlphaFoldDB" id="A0A0D3FDZ2"/>
<feature type="compositionally biased region" description="Basic and acidic residues" evidence="1">
    <location>
        <begin position="1"/>
        <end position="19"/>
    </location>
</feature>
<evidence type="ECO:0000313" key="3">
    <source>
        <dbReference type="Proteomes" id="UP000026960"/>
    </source>
</evidence>
<dbReference type="HOGENOM" id="CLU_2642005_0_0_1"/>
<proteinExistence type="predicted"/>
<dbReference type="EnsemblPlants" id="OBART03G04170.2">
    <property type="protein sequence ID" value="OBART03G04170.2"/>
    <property type="gene ID" value="OBART03G04170"/>
</dbReference>
<keyword evidence="3" id="KW-1185">Reference proteome</keyword>